<gene>
    <name evidence="1" type="ORF">P7K49_004562</name>
</gene>
<sequence>ANVSKAANVLSGRLTDVLIGLLYYLNTSAKRKHLHNKVCTGAARLLQWKERKV</sequence>
<evidence type="ECO:0000313" key="2">
    <source>
        <dbReference type="Proteomes" id="UP001266305"/>
    </source>
</evidence>
<feature type="non-terminal residue" evidence="1">
    <location>
        <position position="53"/>
    </location>
</feature>
<dbReference type="EMBL" id="JASSZA010000002">
    <property type="protein sequence ID" value="KAK2117676.1"/>
    <property type="molecule type" value="Genomic_DNA"/>
</dbReference>
<feature type="non-terminal residue" evidence="1">
    <location>
        <position position="1"/>
    </location>
</feature>
<comment type="caution">
    <text evidence="1">The sequence shown here is derived from an EMBL/GenBank/DDBJ whole genome shotgun (WGS) entry which is preliminary data.</text>
</comment>
<name>A0ABQ9W7S2_SAGOE</name>
<reference evidence="1 2" key="1">
    <citation type="submission" date="2023-05" db="EMBL/GenBank/DDBJ databases">
        <title>B98-5 Cell Line De Novo Hybrid Assembly: An Optical Mapping Approach.</title>
        <authorList>
            <person name="Kananen K."/>
            <person name="Auerbach J.A."/>
            <person name="Kautto E."/>
            <person name="Blachly J.S."/>
        </authorList>
    </citation>
    <scope>NUCLEOTIDE SEQUENCE [LARGE SCALE GENOMIC DNA]</scope>
    <source>
        <strain evidence="1">B95-8</strain>
        <tissue evidence="1">Cell line</tissue>
    </source>
</reference>
<protein>
    <submittedName>
        <fullName evidence="1">Uncharacterized protein</fullName>
    </submittedName>
</protein>
<dbReference type="Proteomes" id="UP001266305">
    <property type="component" value="Unassembled WGS sequence"/>
</dbReference>
<proteinExistence type="predicted"/>
<organism evidence="1 2">
    <name type="scientific">Saguinus oedipus</name>
    <name type="common">Cotton-top tamarin</name>
    <name type="synonym">Oedipomidas oedipus</name>
    <dbReference type="NCBI Taxonomy" id="9490"/>
    <lineage>
        <taxon>Eukaryota</taxon>
        <taxon>Metazoa</taxon>
        <taxon>Chordata</taxon>
        <taxon>Craniata</taxon>
        <taxon>Vertebrata</taxon>
        <taxon>Euteleostomi</taxon>
        <taxon>Mammalia</taxon>
        <taxon>Eutheria</taxon>
        <taxon>Euarchontoglires</taxon>
        <taxon>Primates</taxon>
        <taxon>Haplorrhini</taxon>
        <taxon>Platyrrhini</taxon>
        <taxon>Cebidae</taxon>
        <taxon>Callitrichinae</taxon>
        <taxon>Saguinus</taxon>
    </lineage>
</organism>
<keyword evidence="2" id="KW-1185">Reference proteome</keyword>
<evidence type="ECO:0000313" key="1">
    <source>
        <dbReference type="EMBL" id="KAK2117676.1"/>
    </source>
</evidence>
<accession>A0ABQ9W7S2</accession>